<proteinExistence type="predicted"/>
<keyword evidence="2" id="KW-1185">Reference proteome</keyword>
<name>A0ABX1D107_9FLAO</name>
<dbReference type="Proteomes" id="UP000703674">
    <property type="component" value="Unassembled WGS sequence"/>
</dbReference>
<dbReference type="PROSITE" id="PS51257">
    <property type="entry name" value="PROKAR_LIPOPROTEIN"/>
    <property type="match status" value="1"/>
</dbReference>
<sequence length="159" mass="18281">MKKSLFLMLFPLVFASCEEFQTRKISSEEILIEETRDFNWHEVDNYPAFAECRNITEVEAAKACFGNKVSQYFYSRLEAKQPVVTEALDDTLYLYLKISEKGTPAIDSMEIDSLVLNQLPEIRSWLSQSVDSLPKIYPATKRGIPVKTTFRMPVVIKAE</sequence>
<evidence type="ECO:0008006" key="3">
    <source>
        <dbReference type="Google" id="ProtNLM"/>
    </source>
</evidence>
<reference evidence="1 2" key="1">
    <citation type="submission" date="2020-03" db="EMBL/GenBank/DDBJ databases">
        <title>Salinimicrobium sp. nov, isolated from SCS.</title>
        <authorList>
            <person name="Cao W.R."/>
        </authorList>
    </citation>
    <scope>NUCLEOTIDE SEQUENCE [LARGE SCALE GENOMIC DNA]</scope>
    <source>
        <strain evidence="2">J15B91</strain>
    </source>
</reference>
<comment type="caution">
    <text evidence="1">The sequence shown here is derived from an EMBL/GenBank/DDBJ whole genome shotgun (WGS) entry which is preliminary data.</text>
</comment>
<accession>A0ABX1D107</accession>
<protein>
    <recommendedName>
        <fullName evidence="3">TonB protein C-terminal</fullName>
    </recommendedName>
</protein>
<organism evidence="1 2">
    <name type="scientific">Salinimicrobium oceani</name>
    <dbReference type="NCBI Taxonomy" id="2722702"/>
    <lineage>
        <taxon>Bacteria</taxon>
        <taxon>Pseudomonadati</taxon>
        <taxon>Bacteroidota</taxon>
        <taxon>Flavobacteriia</taxon>
        <taxon>Flavobacteriales</taxon>
        <taxon>Flavobacteriaceae</taxon>
        <taxon>Salinimicrobium</taxon>
    </lineage>
</organism>
<dbReference type="EMBL" id="JAAVJR010000002">
    <property type="protein sequence ID" value="NJW52358.1"/>
    <property type="molecule type" value="Genomic_DNA"/>
</dbReference>
<dbReference type="RefSeq" id="WP_168137459.1">
    <property type="nucleotide sequence ID" value="NZ_JAAVJR010000002.1"/>
</dbReference>
<evidence type="ECO:0000313" key="1">
    <source>
        <dbReference type="EMBL" id="NJW52358.1"/>
    </source>
</evidence>
<gene>
    <name evidence="1" type="ORF">HC175_05455</name>
</gene>
<evidence type="ECO:0000313" key="2">
    <source>
        <dbReference type="Proteomes" id="UP000703674"/>
    </source>
</evidence>